<dbReference type="InterPro" id="IPR009362">
    <property type="entry name" value="YhcG_C"/>
</dbReference>
<dbReference type="Proteomes" id="UP000029004">
    <property type="component" value="Unassembled WGS sequence"/>
</dbReference>
<comment type="caution">
    <text evidence="3">The sequence shown here is derived from an EMBL/GenBank/DDBJ whole genome shotgun (WGS) entry which is preliminary data.</text>
</comment>
<dbReference type="PANTHER" id="PTHR30547:SF5">
    <property type="entry name" value="NUCLEASE YHCG-RELATED"/>
    <property type="match status" value="1"/>
</dbReference>
<dbReference type="InterPro" id="IPR041527">
    <property type="entry name" value="YhcG_N"/>
</dbReference>
<dbReference type="Pfam" id="PF06250">
    <property type="entry name" value="YhcG_C"/>
    <property type="match status" value="1"/>
</dbReference>
<dbReference type="Gene3D" id="3.40.1350.10">
    <property type="match status" value="1"/>
</dbReference>
<dbReference type="PANTHER" id="PTHR30547">
    <property type="entry name" value="UNCHARACTERIZED PROTEIN YHCG-RELATED"/>
    <property type="match status" value="1"/>
</dbReference>
<evidence type="ECO:0008006" key="5">
    <source>
        <dbReference type="Google" id="ProtNLM"/>
    </source>
</evidence>
<gene>
    <name evidence="3" type="ORF">BSTEL_0308</name>
</gene>
<evidence type="ECO:0000313" key="3">
    <source>
        <dbReference type="EMBL" id="KFJ00896.1"/>
    </source>
</evidence>
<dbReference type="Pfam" id="PF17761">
    <property type="entry name" value="DUF1016_N"/>
    <property type="match status" value="1"/>
</dbReference>
<feature type="domain" description="YhcG PDDEXK nuclease" evidence="1">
    <location>
        <begin position="190"/>
        <end position="344"/>
    </location>
</feature>
<name>A0A087DZE5_9BIFI</name>
<dbReference type="AlphaFoldDB" id="A0A087DZE5"/>
<reference evidence="3 4" key="1">
    <citation type="submission" date="2014-03" db="EMBL/GenBank/DDBJ databases">
        <title>Genomics of Bifidobacteria.</title>
        <authorList>
            <person name="Ventura M."/>
            <person name="Milani C."/>
            <person name="Lugli G.A."/>
        </authorList>
    </citation>
    <scope>NUCLEOTIDE SEQUENCE [LARGE SCALE GENOMIC DNA]</scope>
    <source>
        <strain evidence="3 4">DSM 23968</strain>
    </source>
</reference>
<proteinExistence type="predicted"/>
<feature type="domain" description="YhcG N-terminal" evidence="2">
    <location>
        <begin position="28"/>
        <end position="163"/>
    </location>
</feature>
<protein>
    <recommendedName>
        <fullName evidence="5">50S ribosomal protein L31</fullName>
    </recommendedName>
</protein>
<dbReference type="GO" id="GO:0003676">
    <property type="term" value="F:nucleic acid binding"/>
    <property type="evidence" value="ECO:0007669"/>
    <property type="project" value="InterPro"/>
</dbReference>
<dbReference type="eggNOG" id="COG4804">
    <property type="taxonomic scope" value="Bacteria"/>
</dbReference>
<keyword evidence="4" id="KW-1185">Reference proteome</keyword>
<sequence length="370" mass="43274">MTAISGEGASSESIAYVETEDVSADAIRIVESAQQSVYRAVNVSMVWRNWLIGRRIAVEELKEADRADYGEQLIRRLSEDIAAAGYKGLNRRTLYYCVQFYRAFPKIVNALRSQSGLLTWTHYRSLLRVTDAKARDWYEHEALAQNWSSRTLDRNIDTQYYERMLLSQHPDRVRREMESKTEPYQQDKLEFIKNPVVAEYLGLDPKTDFTEFKLESSILANLQKFLLELGKGYAFVARQQRIHTDENDYYIDLVFYNYMLKCFVLIDLKTTRITHQDVGQMDMYVRMYDERMRGPGDNPTLGIVLCSETSEDIARYSVLHDSDQLFAAKYKLYLPTEEQLRAEIEMQKRIFAMQQRDAENQKNLGRGTRL</sequence>
<dbReference type="EMBL" id="JGZP01000004">
    <property type="protein sequence ID" value="KFJ00896.1"/>
    <property type="molecule type" value="Genomic_DNA"/>
</dbReference>
<organism evidence="3 4">
    <name type="scientific">Bifidobacterium stellenboschense</name>
    <dbReference type="NCBI Taxonomy" id="762211"/>
    <lineage>
        <taxon>Bacteria</taxon>
        <taxon>Bacillati</taxon>
        <taxon>Actinomycetota</taxon>
        <taxon>Actinomycetes</taxon>
        <taxon>Bifidobacteriales</taxon>
        <taxon>Bifidobacteriaceae</taxon>
        <taxon>Bifidobacterium</taxon>
    </lineage>
</organism>
<dbReference type="OrthoDB" id="9801263at2"/>
<dbReference type="InterPro" id="IPR053148">
    <property type="entry name" value="PD-DEXK-like_domain"/>
</dbReference>
<accession>A0A087DZE5</accession>
<evidence type="ECO:0000259" key="2">
    <source>
        <dbReference type="Pfam" id="PF17761"/>
    </source>
</evidence>
<dbReference type="STRING" id="762211.BSTEL_0308"/>
<evidence type="ECO:0000313" key="4">
    <source>
        <dbReference type="Proteomes" id="UP000029004"/>
    </source>
</evidence>
<dbReference type="InterPro" id="IPR011856">
    <property type="entry name" value="tRNA_endonuc-like_dom_sf"/>
</dbReference>
<evidence type="ECO:0000259" key="1">
    <source>
        <dbReference type="Pfam" id="PF06250"/>
    </source>
</evidence>